<dbReference type="GO" id="GO:0016491">
    <property type="term" value="F:oxidoreductase activity"/>
    <property type="evidence" value="ECO:0007669"/>
    <property type="project" value="UniProtKB-KW"/>
</dbReference>
<evidence type="ECO:0000313" key="7">
    <source>
        <dbReference type="Proteomes" id="UP000269721"/>
    </source>
</evidence>
<evidence type="ECO:0000256" key="3">
    <source>
        <dbReference type="ARBA" id="ARBA00023002"/>
    </source>
</evidence>
<sequence>MNSFLSFDIYYQSQNPPILAQILSGTAPSALSPNANAVELKFGQVVQLVFYNYDTGEHPWHLHGHNFWIVAQGTASSASAVPTTFTLPAGGLPRRDVVTLAACPQSGGSCIGNSVGYTVIRWVADNPGVWFFHCHIEWHVEAGLVMMFVEDVAQIVGNKTALYSGVSLAKCPPANATGTCTQSTCMGQNDSGARDKADEKHDQNDKKQADNENTHLSVVEEKHTATNEHTEKSSDTDVKQMQADQNQNDYAKDQNVNSKAKNDYQNPDFPIKEGYGY</sequence>
<dbReference type="Gene3D" id="2.60.40.420">
    <property type="entry name" value="Cupredoxins - blue copper proteins"/>
    <property type="match status" value="1"/>
</dbReference>
<evidence type="ECO:0000313" key="6">
    <source>
        <dbReference type="EMBL" id="RKO85746.1"/>
    </source>
</evidence>
<organism evidence="6 7">
    <name type="scientific">Blyttiomyces helicus</name>
    <dbReference type="NCBI Taxonomy" id="388810"/>
    <lineage>
        <taxon>Eukaryota</taxon>
        <taxon>Fungi</taxon>
        <taxon>Fungi incertae sedis</taxon>
        <taxon>Chytridiomycota</taxon>
        <taxon>Chytridiomycota incertae sedis</taxon>
        <taxon>Chytridiomycetes</taxon>
        <taxon>Chytridiomycetes incertae sedis</taxon>
        <taxon>Blyttiomyces</taxon>
    </lineage>
</organism>
<dbReference type="SUPFAM" id="SSF49503">
    <property type="entry name" value="Cupredoxins"/>
    <property type="match status" value="1"/>
</dbReference>
<protein>
    <submittedName>
        <fullName evidence="6">Multicopper oxidase-domain-containing protein</fullName>
    </submittedName>
</protein>
<dbReference type="GO" id="GO:0005507">
    <property type="term" value="F:copper ion binding"/>
    <property type="evidence" value="ECO:0007669"/>
    <property type="project" value="InterPro"/>
</dbReference>
<evidence type="ECO:0000256" key="1">
    <source>
        <dbReference type="ARBA" id="ARBA00010609"/>
    </source>
</evidence>
<dbReference type="OrthoDB" id="2156395at2759"/>
<feature type="compositionally biased region" description="Polar residues" evidence="4">
    <location>
        <begin position="242"/>
        <end position="265"/>
    </location>
</feature>
<dbReference type="PROSITE" id="PS00079">
    <property type="entry name" value="MULTICOPPER_OXIDASE1"/>
    <property type="match status" value="1"/>
</dbReference>
<feature type="compositionally biased region" description="Basic and acidic residues" evidence="4">
    <location>
        <begin position="192"/>
        <end position="238"/>
    </location>
</feature>
<dbReference type="Proteomes" id="UP000269721">
    <property type="component" value="Unassembled WGS sequence"/>
</dbReference>
<keyword evidence="2" id="KW-0479">Metal-binding</keyword>
<dbReference type="PANTHER" id="PTHR11709">
    <property type="entry name" value="MULTI-COPPER OXIDASE"/>
    <property type="match status" value="1"/>
</dbReference>
<comment type="similarity">
    <text evidence="1">Belongs to the multicopper oxidase family.</text>
</comment>
<name>A0A4P9W6J0_9FUNG</name>
<dbReference type="Pfam" id="PF07731">
    <property type="entry name" value="Cu-oxidase_2"/>
    <property type="match status" value="1"/>
</dbReference>
<dbReference type="InterPro" id="IPR011706">
    <property type="entry name" value="Cu-oxidase_C"/>
</dbReference>
<dbReference type="PROSITE" id="PS00080">
    <property type="entry name" value="MULTICOPPER_OXIDASE2"/>
    <property type="match status" value="1"/>
</dbReference>
<dbReference type="InterPro" id="IPR045087">
    <property type="entry name" value="Cu-oxidase_fam"/>
</dbReference>
<evidence type="ECO:0000256" key="4">
    <source>
        <dbReference type="SAM" id="MobiDB-lite"/>
    </source>
</evidence>
<gene>
    <name evidence="6" type="ORF">BDK51DRAFT_47654</name>
</gene>
<dbReference type="PANTHER" id="PTHR11709:SF511">
    <property type="entry name" value="LACCASE"/>
    <property type="match status" value="1"/>
</dbReference>
<dbReference type="InterPro" id="IPR002355">
    <property type="entry name" value="Cu_oxidase_Cu_BS"/>
</dbReference>
<feature type="region of interest" description="Disordered" evidence="4">
    <location>
        <begin position="179"/>
        <end position="277"/>
    </location>
</feature>
<dbReference type="InterPro" id="IPR008972">
    <property type="entry name" value="Cupredoxin"/>
</dbReference>
<feature type="domain" description="Plastocyanin-like" evidence="5">
    <location>
        <begin position="14"/>
        <end position="152"/>
    </location>
</feature>
<proteinExistence type="inferred from homology"/>
<evidence type="ECO:0000256" key="2">
    <source>
        <dbReference type="ARBA" id="ARBA00022723"/>
    </source>
</evidence>
<keyword evidence="3" id="KW-0560">Oxidoreductase</keyword>
<accession>A0A4P9W6J0</accession>
<dbReference type="EMBL" id="KZ998786">
    <property type="protein sequence ID" value="RKO85746.1"/>
    <property type="molecule type" value="Genomic_DNA"/>
</dbReference>
<feature type="compositionally biased region" description="Polar residues" evidence="4">
    <location>
        <begin position="179"/>
        <end position="191"/>
    </location>
</feature>
<dbReference type="AlphaFoldDB" id="A0A4P9W6J0"/>
<keyword evidence="7" id="KW-1185">Reference proteome</keyword>
<reference evidence="7" key="1">
    <citation type="journal article" date="2018" name="Nat. Microbiol.">
        <title>Leveraging single-cell genomics to expand the fungal tree of life.</title>
        <authorList>
            <person name="Ahrendt S.R."/>
            <person name="Quandt C.A."/>
            <person name="Ciobanu D."/>
            <person name="Clum A."/>
            <person name="Salamov A."/>
            <person name="Andreopoulos B."/>
            <person name="Cheng J.F."/>
            <person name="Woyke T."/>
            <person name="Pelin A."/>
            <person name="Henrissat B."/>
            <person name="Reynolds N.K."/>
            <person name="Benny G.L."/>
            <person name="Smith M.E."/>
            <person name="James T.Y."/>
            <person name="Grigoriev I.V."/>
        </authorList>
    </citation>
    <scope>NUCLEOTIDE SEQUENCE [LARGE SCALE GENOMIC DNA]</scope>
</reference>
<evidence type="ECO:0000259" key="5">
    <source>
        <dbReference type="Pfam" id="PF07731"/>
    </source>
</evidence>
<dbReference type="InterPro" id="IPR033138">
    <property type="entry name" value="Cu_oxidase_CS"/>
</dbReference>